<dbReference type="OrthoDB" id="277832at2759"/>
<dbReference type="PANTHER" id="PTHR15934:SF6">
    <property type="entry name" value="A-KINASE ANCHOR PROTEIN 7 ISOFORM GAMMA"/>
    <property type="match status" value="1"/>
</dbReference>
<protein>
    <submittedName>
        <fullName evidence="4">A-kinase anchoring protein 7 isoform X2</fullName>
    </submittedName>
</protein>
<evidence type="ECO:0000313" key="4">
    <source>
        <dbReference type="RefSeq" id="XP_020646350.2"/>
    </source>
</evidence>
<reference evidence="3" key="1">
    <citation type="submission" date="2025-05" db="UniProtKB">
        <authorList>
            <consortium name="RefSeq"/>
        </authorList>
    </citation>
    <scope>NUCLEOTIDE SEQUENCE [LARGE SCALE GENOMIC DNA]</scope>
</reference>
<dbReference type="GO" id="GO:0005634">
    <property type="term" value="C:nucleus"/>
    <property type="evidence" value="ECO:0007669"/>
    <property type="project" value="UniProtKB-SubCell"/>
</dbReference>
<dbReference type="CTD" id="9465"/>
<dbReference type="GO" id="GO:0010738">
    <property type="term" value="P:regulation of protein kinase A signaling"/>
    <property type="evidence" value="ECO:0007669"/>
    <property type="project" value="TreeGrafter"/>
</dbReference>
<name>A0A6J0TH21_9SAUR</name>
<dbReference type="GeneID" id="110077552"/>
<evidence type="ECO:0000256" key="1">
    <source>
        <dbReference type="SAM" id="MobiDB-lite"/>
    </source>
</evidence>
<dbReference type="AlphaFoldDB" id="A0A6J0TH21"/>
<feature type="compositionally biased region" description="Basic residues" evidence="1">
    <location>
        <begin position="138"/>
        <end position="147"/>
    </location>
</feature>
<dbReference type="GO" id="GO:0005829">
    <property type="term" value="C:cytosol"/>
    <property type="evidence" value="ECO:0007669"/>
    <property type="project" value="TreeGrafter"/>
</dbReference>
<keyword evidence="3" id="KW-1185">Reference proteome</keyword>
<dbReference type="InterPro" id="IPR052641">
    <property type="entry name" value="AKAP7_isoform_gamma"/>
</dbReference>
<dbReference type="GO" id="GO:0034237">
    <property type="term" value="F:protein kinase A regulatory subunit binding"/>
    <property type="evidence" value="ECO:0007669"/>
    <property type="project" value="TreeGrafter"/>
</dbReference>
<feature type="compositionally biased region" description="Basic and acidic residues" evidence="1">
    <location>
        <begin position="128"/>
        <end position="137"/>
    </location>
</feature>
<dbReference type="InterPro" id="IPR009097">
    <property type="entry name" value="Cyclic_Pdiesterase"/>
</dbReference>
<dbReference type="Gene3D" id="3.90.1140.10">
    <property type="entry name" value="Cyclic phosphodiesterase"/>
    <property type="match status" value="1"/>
</dbReference>
<gene>
    <name evidence="4" type="primary">AKAP7</name>
</gene>
<feature type="region of interest" description="Disordered" evidence="1">
    <location>
        <begin position="183"/>
        <end position="215"/>
    </location>
</feature>
<dbReference type="Pfam" id="PF10469">
    <property type="entry name" value="AKAP7_NLS"/>
    <property type="match status" value="1"/>
</dbReference>
<proteinExistence type="predicted"/>
<accession>A0A6J0TH21</accession>
<feature type="region of interest" description="Disordered" evidence="1">
    <location>
        <begin position="52"/>
        <end position="152"/>
    </location>
</feature>
<dbReference type="RefSeq" id="XP_020646350.2">
    <property type="nucleotide sequence ID" value="XM_020790691.2"/>
</dbReference>
<dbReference type="Proteomes" id="UP001652642">
    <property type="component" value="Chromosome 1"/>
</dbReference>
<dbReference type="PANTHER" id="PTHR15934">
    <property type="entry name" value="RNA 2',3'-CYCLIC PHOSPHODIESTERASE"/>
    <property type="match status" value="1"/>
</dbReference>
<reference evidence="4" key="2">
    <citation type="submission" date="2025-08" db="UniProtKB">
        <authorList>
            <consortium name="RefSeq"/>
        </authorList>
    </citation>
    <scope>IDENTIFICATION</scope>
</reference>
<sequence length="479" mass="53351">MVPRLRLAFRTLPFGRLPSGAVGFRAPRKPWFLRAPLVVGAALRCVRSLMAGRGPSPSRAECQSLGTGTEAGEETGEEPPFPPTNQFLQQTGEEGNGETLPGTLAPKAGRGALDRPTTARAPCVITGRELDEKQMEARKKKQRKRQRKESDSLYGSTDYLLMEMPFAEADIEAEFSTANTGKVNIKKKRKRTDGKESEEDSRSKKKKKSQDRPNYFISVPITNPKIMDGVQSLQDTIIRGDNRLSKAMVHNGSLHVTLLVMHLPSEAVIDDAVDGFLESKDLIEELLQGTPMNLSFQGTDHFRNQVGFVKLAKSNHATTLLKIAEIVKKILQQKGIFIGDDKGFKPHLTFMKLSKSPKLRKQGVKKIDPTWFESFKNHYFGDESLKRLDLCSMLKKKQPNGYYHCESSITIGKSHEADVIKEALQKELLALLSKLNKIKAILASPEIRRTIHKELLIKGLVSGSIWESTLDSASLASYL</sequence>
<dbReference type="InParanoid" id="A0A6J0TH21"/>
<evidence type="ECO:0000259" key="2">
    <source>
        <dbReference type="Pfam" id="PF10469"/>
    </source>
</evidence>
<dbReference type="InterPro" id="IPR019510">
    <property type="entry name" value="AKAP7-like_phosphoesterase"/>
</dbReference>
<dbReference type="SUPFAM" id="SSF55144">
    <property type="entry name" value="LigT-like"/>
    <property type="match status" value="1"/>
</dbReference>
<evidence type="ECO:0000313" key="3">
    <source>
        <dbReference type="Proteomes" id="UP001652642"/>
    </source>
</evidence>
<feature type="domain" description="A-kinase anchor protein 7-like phosphoesterase" evidence="2">
    <location>
        <begin position="213"/>
        <end position="411"/>
    </location>
</feature>
<organism evidence="3 4">
    <name type="scientific">Pogona vitticeps</name>
    <name type="common">central bearded dragon</name>
    <dbReference type="NCBI Taxonomy" id="103695"/>
    <lineage>
        <taxon>Eukaryota</taxon>
        <taxon>Metazoa</taxon>
        <taxon>Chordata</taxon>
        <taxon>Craniata</taxon>
        <taxon>Vertebrata</taxon>
        <taxon>Euteleostomi</taxon>
        <taxon>Lepidosauria</taxon>
        <taxon>Squamata</taxon>
        <taxon>Bifurcata</taxon>
        <taxon>Unidentata</taxon>
        <taxon>Episquamata</taxon>
        <taxon>Toxicofera</taxon>
        <taxon>Iguania</taxon>
        <taxon>Acrodonta</taxon>
        <taxon>Agamidae</taxon>
        <taxon>Amphibolurinae</taxon>
        <taxon>Pogona</taxon>
    </lineage>
</organism>